<dbReference type="Proteomes" id="UP000265520">
    <property type="component" value="Unassembled WGS sequence"/>
</dbReference>
<dbReference type="EMBL" id="LXQA010332079">
    <property type="protein sequence ID" value="MCI44539.1"/>
    <property type="molecule type" value="Genomic_DNA"/>
</dbReference>
<evidence type="ECO:0000313" key="1">
    <source>
        <dbReference type="EMBL" id="MCI44539.1"/>
    </source>
</evidence>
<evidence type="ECO:0000313" key="2">
    <source>
        <dbReference type="Proteomes" id="UP000265520"/>
    </source>
</evidence>
<sequence>MSISLVDVSKLEDLKGSSAEQLWETIAGKGHFKTLITNLLSSLAGNRLKTHIVHCQ</sequence>
<keyword evidence="2" id="KW-1185">Reference proteome</keyword>
<proteinExistence type="predicted"/>
<organism evidence="1 2">
    <name type="scientific">Trifolium medium</name>
    <dbReference type="NCBI Taxonomy" id="97028"/>
    <lineage>
        <taxon>Eukaryota</taxon>
        <taxon>Viridiplantae</taxon>
        <taxon>Streptophyta</taxon>
        <taxon>Embryophyta</taxon>
        <taxon>Tracheophyta</taxon>
        <taxon>Spermatophyta</taxon>
        <taxon>Magnoliopsida</taxon>
        <taxon>eudicotyledons</taxon>
        <taxon>Gunneridae</taxon>
        <taxon>Pentapetalae</taxon>
        <taxon>rosids</taxon>
        <taxon>fabids</taxon>
        <taxon>Fabales</taxon>
        <taxon>Fabaceae</taxon>
        <taxon>Papilionoideae</taxon>
        <taxon>50 kb inversion clade</taxon>
        <taxon>NPAAA clade</taxon>
        <taxon>Hologalegina</taxon>
        <taxon>IRL clade</taxon>
        <taxon>Trifolieae</taxon>
        <taxon>Trifolium</taxon>
    </lineage>
</organism>
<reference evidence="1 2" key="1">
    <citation type="journal article" date="2018" name="Front. Plant Sci.">
        <title>Red Clover (Trifolium pratense) and Zigzag Clover (T. medium) - A Picture of Genomic Similarities and Differences.</title>
        <authorList>
            <person name="Dluhosova J."/>
            <person name="Istvanek J."/>
            <person name="Nedelnik J."/>
            <person name="Repkova J."/>
        </authorList>
    </citation>
    <scope>NUCLEOTIDE SEQUENCE [LARGE SCALE GENOMIC DNA]</scope>
    <source>
        <strain evidence="2">cv. 10/8</strain>
        <tissue evidence="1">Leaf</tissue>
    </source>
</reference>
<name>A0A392S776_9FABA</name>
<protein>
    <submittedName>
        <fullName evidence="1">F-box/kelch-repeat protein</fullName>
    </submittedName>
</protein>
<accession>A0A392S776</accession>
<dbReference type="AlphaFoldDB" id="A0A392S776"/>
<comment type="caution">
    <text evidence="1">The sequence shown here is derived from an EMBL/GenBank/DDBJ whole genome shotgun (WGS) entry which is preliminary data.</text>
</comment>
<feature type="non-terminal residue" evidence="1">
    <location>
        <position position="56"/>
    </location>
</feature>